<dbReference type="InterPro" id="IPR019826">
    <property type="entry name" value="Carboxylesterase_B_AS"/>
</dbReference>
<dbReference type="InterPro" id="IPR029058">
    <property type="entry name" value="AB_hydrolase_fold"/>
</dbReference>
<reference evidence="6 7" key="1">
    <citation type="submission" date="2024-05" db="EMBL/GenBank/DDBJ databases">
        <title>Sphingomonas sp. HF-S3 16S ribosomal RNA gene Genome sequencing and assembly.</title>
        <authorList>
            <person name="Lee H."/>
        </authorList>
    </citation>
    <scope>NUCLEOTIDE SEQUENCE [LARGE SCALE GENOMIC DNA]</scope>
    <source>
        <strain evidence="6 7">HF-S3</strain>
    </source>
</reference>
<gene>
    <name evidence="6" type="ORF">TPR58_07650</name>
</gene>
<proteinExistence type="inferred from homology"/>
<dbReference type="EC" id="3.1.1.-" evidence="3"/>
<dbReference type="RefSeq" id="WP_346246024.1">
    <property type="nucleotide sequence ID" value="NZ_JBDIZK010000003.1"/>
</dbReference>
<feature type="chain" id="PRO_5044952686" description="Carboxylic ester hydrolase" evidence="3">
    <location>
        <begin position="19"/>
        <end position="544"/>
    </location>
</feature>
<organism evidence="6 7">
    <name type="scientific">Sphingomonas rustica</name>
    <dbReference type="NCBI Taxonomy" id="3103142"/>
    <lineage>
        <taxon>Bacteria</taxon>
        <taxon>Pseudomonadati</taxon>
        <taxon>Pseudomonadota</taxon>
        <taxon>Alphaproteobacteria</taxon>
        <taxon>Sphingomonadales</taxon>
        <taxon>Sphingomonadaceae</taxon>
        <taxon>Sphingomonas</taxon>
    </lineage>
</organism>
<comment type="similarity">
    <text evidence="1 3">Belongs to the type-B carboxylesterase/lipase family.</text>
</comment>
<dbReference type="InterPro" id="IPR002018">
    <property type="entry name" value="CarbesteraseB"/>
</dbReference>
<feature type="signal peptide" evidence="3">
    <location>
        <begin position="1"/>
        <end position="18"/>
    </location>
</feature>
<keyword evidence="2 3" id="KW-0378">Hydrolase</keyword>
<evidence type="ECO:0000259" key="5">
    <source>
        <dbReference type="Pfam" id="PF00135"/>
    </source>
</evidence>
<keyword evidence="3" id="KW-0732">Signal</keyword>
<feature type="region of interest" description="Disordered" evidence="4">
    <location>
        <begin position="519"/>
        <end position="544"/>
    </location>
</feature>
<sequence length="544" mass="58333">MKTLRTRTGFMLAAAALAALPGIGAAQSSRGAASTPAVTIDSGRLDGVRTGAGVDAFLGIPYAAPPVRDLRWRDPQPVRPWSGTFHADRFAPQCTQPQRTGETNQYSGAEITSEDCLYLNVWAKPGARKAPVIVFIHGGGFFIGSGSMPLYGGEEAARRGAVVVNLNYRLGVLGFLSHPELTRESPHGTSGNYAFLDQIAALQWVRRNIARFGGDPDNVTIAGQSAGSMAVLALQASPLARGLFDRAVGMSGALLGSSGPGAMRPLSEGEKEGARFLDLMKAKDIRSLRLVPADRLVVPRVPGSPAIGAIQDGYVLPASIDEIFARKQQNDVPLLLGFTRDESLGGLGPIRTLAEYRERVSARYGQRAGQFMALYPASSDEEARAQARLADRDATMVASMKMWAVAQTVNGRSPVYSYMFARPHSYAPGVTFPDLDPATAGAYHTSEVPFWLGTLDSFNTYLTTRAWTAADRAFSAEMTDSLIAFAKTGNPDTRTFHWPKFDPADPQLLELGTTARPGAWPSEGRLAFFRDTPTPRGPGGAIRD</sequence>
<evidence type="ECO:0000256" key="3">
    <source>
        <dbReference type="RuleBase" id="RU361235"/>
    </source>
</evidence>
<dbReference type="PANTHER" id="PTHR11559">
    <property type="entry name" value="CARBOXYLESTERASE"/>
    <property type="match status" value="1"/>
</dbReference>
<dbReference type="InterPro" id="IPR050309">
    <property type="entry name" value="Type-B_Carboxylest/Lipase"/>
</dbReference>
<dbReference type="EMBL" id="JBDIZK010000003">
    <property type="protein sequence ID" value="MEN3747037.1"/>
    <property type="molecule type" value="Genomic_DNA"/>
</dbReference>
<comment type="caution">
    <text evidence="6">The sequence shown here is derived from an EMBL/GenBank/DDBJ whole genome shotgun (WGS) entry which is preliminary data.</text>
</comment>
<evidence type="ECO:0000256" key="1">
    <source>
        <dbReference type="ARBA" id="ARBA00005964"/>
    </source>
</evidence>
<evidence type="ECO:0000313" key="6">
    <source>
        <dbReference type="EMBL" id="MEN3747037.1"/>
    </source>
</evidence>
<feature type="domain" description="Carboxylesterase type B" evidence="5">
    <location>
        <begin position="35"/>
        <end position="516"/>
    </location>
</feature>
<protein>
    <recommendedName>
        <fullName evidence="3">Carboxylic ester hydrolase</fullName>
        <ecNumber evidence="3">3.1.1.-</ecNumber>
    </recommendedName>
</protein>
<evidence type="ECO:0000256" key="2">
    <source>
        <dbReference type="ARBA" id="ARBA00022801"/>
    </source>
</evidence>
<dbReference type="Pfam" id="PF00135">
    <property type="entry name" value="COesterase"/>
    <property type="match status" value="1"/>
</dbReference>
<keyword evidence="7" id="KW-1185">Reference proteome</keyword>
<dbReference type="Gene3D" id="3.40.50.1820">
    <property type="entry name" value="alpha/beta hydrolase"/>
    <property type="match status" value="1"/>
</dbReference>
<name>A0ABV0B756_9SPHN</name>
<dbReference type="PROSITE" id="PS00122">
    <property type="entry name" value="CARBOXYLESTERASE_B_1"/>
    <property type="match status" value="1"/>
</dbReference>
<accession>A0ABV0B756</accession>
<evidence type="ECO:0000313" key="7">
    <source>
        <dbReference type="Proteomes" id="UP001427805"/>
    </source>
</evidence>
<dbReference type="Proteomes" id="UP001427805">
    <property type="component" value="Unassembled WGS sequence"/>
</dbReference>
<dbReference type="SUPFAM" id="SSF53474">
    <property type="entry name" value="alpha/beta-Hydrolases"/>
    <property type="match status" value="1"/>
</dbReference>
<evidence type="ECO:0000256" key="4">
    <source>
        <dbReference type="SAM" id="MobiDB-lite"/>
    </source>
</evidence>